<dbReference type="Gene3D" id="3.40.250.10">
    <property type="entry name" value="Rhodanese-like domain"/>
    <property type="match status" value="1"/>
</dbReference>
<accession>A0ABU7LYU7</accession>
<dbReference type="InterPro" id="IPR036873">
    <property type="entry name" value="Rhodanese-like_dom_sf"/>
</dbReference>
<dbReference type="InterPro" id="IPR001763">
    <property type="entry name" value="Rhodanese-like_dom"/>
</dbReference>
<comment type="caution">
    <text evidence="2">The sequence shown here is derived from an EMBL/GenBank/DDBJ whole genome shotgun (WGS) entry which is preliminary data.</text>
</comment>
<dbReference type="Pfam" id="PF00581">
    <property type="entry name" value="Rhodanese"/>
    <property type="match status" value="1"/>
</dbReference>
<feature type="domain" description="Rhodanese" evidence="1">
    <location>
        <begin position="19"/>
        <end position="107"/>
    </location>
</feature>
<sequence>MTMGGLDDLEPNEVHDLLKAGKIILIDVREPREYGTERIHGALLHPLSTLEPAAMPVDAQRRVVLHCAAGRRSAMAAMRCQDAGVHVDAHLAGGLGAWKAAGLPTIEIDPETGNIVDKG</sequence>
<protein>
    <submittedName>
        <fullName evidence="2">Rhodanese-like domain-containing protein</fullName>
    </submittedName>
</protein>
<dbReference type="SMART" id="SM00450">
    <property type="entry name" value="RHOD"/>
    <property type="match status" value="1"/>
</dbReference>
<reference evidence="2 3" key="1">
    <citation type="submission" date="2024-01" db="EMBL/GenBank/DDBJ databases">
        <title>Hyphobacterium bacterium isolated from marine sediment.</title>
        <authorList>
            <person name="Zhao S."/>
        </authorList>
    </citation>
    <scope>NUCLEOTIDE SEQUENCE [LARGE SCALE GENOMIC DNA]</scope>
    <source>
        <strain evidence="2 3">Y60-23</strain>
    </source>
</reference>
<organism evidence="2 3">
    <name type="scientific">Hyphobacterium marinum</name>
    <dbReference type="NCBI Taxonomy" id="3116574"/>
    <lineage>
        <taxon>Bacteria</taxon>
        <taxon>Pseudomonadati</taxon>
        <taxon>Pseudomonadota</taxon>
        <taxon>Alphaproteobacteria</taxon>
        <taxon>Maricaulales</taxon>
        <taxon>Maricaulaceae</taxon>
        <taxon>Hyphobacterium</taxon>
    </lineage>
</organism>
<proteinExistence type="predicted"/>
<dbReference type="PANTHER" id="PTHR44086:SF10">
    <property type="entry name" value="THIOSULFATE SULFURTRANSFERASE_RHODANESE-LIKE DOMAIN-CONTAINING PROTEIN 3"/>
    <property type="match status" value="1"/>
</dbReference>
<dbReference type="SUPFAM" id="SSF52821">
    <property type="entry name" value="Rhodanese/Cell cycle control phosphatase"/>
    <property type="match status" value="1"/>
</dbReference>
<dbReference type="PANTHER" id="PTHR44086">
    <property type="entry name" value="THIOSULFATE SULFURTRANSFERASE RDL2, MITOCHONDRIAL-RELATED"/>
    <property type="match status" value="1"/>
</dbReference>
<evidence type="ECO:0000259" key="1">
    <source>
        <dbReference type="PROSITE" id="PS50206"/>
    </source>
</evidence>
<evidence type="ECO:0000313" key="2">
    <source>
        <dbReference type="EMBL" id="MEE2566744.1"/>
    </source>
</evidence>
<dbReference type="PROSITE" id="PS50206">
    <property type="entry name" value="RHODANESE_3"/>
    <property type="match status" value="1"/>
</dbReference>
<dbReference type="EMBL" id="JAZDRO010000003">
    <property type="protein sequence ID" value="MEE2566744.1"/>
    <property type="molecule type" value="Genomic_DNA"/>
</dbReference>
<dbReference type="Proteomes" id="UP001310692">
    <property type="component" value="Unassembled WGS sequence"/>
</dbReference>
<gene>
    <name evidence="2" type="ORF">V0U35_08635</name>
</gene>
<keyword evidence="3" id="KW-1185">Reference proteome</keyword>
<dbReference type="RefSeq" id="WP_330196295.1">
    <property type="nucleotide sequence ID" value="NZ_JAZDRO010000003.1"/>
</dbReference>
<name>A0ABU7LYU7_9PROT</name>
<evidence type="ECO:0000313" key="3">
    <source>
        <dbReference type="Proteomes" id="UP001310692"/>
    </source>
</evidence>